<dbReference type="GO" id="GO:0003906">
    <property type="term" value="F:DNA-(apurinic or apyrimidinic site) endonuclease activity"/>
    <property type="evidence" value="ECO:0007669"/>
    <property type="project" value="TreeGrafter"/>
</dbReference>
<dbReference type="SMART" id="SM00518">
    <property type="entry name" value="AP2Ec"/>
    <property type="match status" value="1"/>
</dbReference>
<accession>A0A9D2D0E1</accession>
<dbReference type="PANTHER" id="PTHR21445:SF0">
    <property type="entry name" value="APURINIC-APYRIMIDINIC ENDONUCLEASE"/>
    <property type="match status" value="1"/>
</dbReference>
<dbReference type="EMBL" id="DXCL01000046">
    <property type="protein sequence ID" value="HIZ04207.1"/>
    <property type="molecule type" value="Genomic_DNA"/>
</dbReference>
<gene>
    <name evidence="2" type="ORF">H9727_07980</name>
</gene>
<protein>
    <submittedName>
        <fullName evidence="2">TIM barrel protein</fullName>
    </submittedName>
</protein>
<dbReference type="InterPro" id="IPR001719">
    <property type="entry name" value="AP_endonuc_2"/>
</dbReference>
<evidence type="ECO:0000259" key="1">
    <source>
        <dbReference type="Pfam" id="PF01261"/>
    </source>
</evidence>
<evidence type="ECO:0000313" key="3">
    <source>
        <dbReference type="Proteomes" id="UP000824132"/>
    </source>
</evidence>
<name>A0A9D2D0E1_9FIRM</name>
<dbReference type="GO" id="GO:0003677">
    <property type="term" value="F:DNA binding"/>
    <property type="evidence" value="ECO:0007669"/>
    <property type="project" value="InterPro"/>
</dbReference>
<sequence>MILFGPSGNSESFYAAGYSHTEQSAKFVKDMGLDCFEYSFGRGVRMTEAKAISIGDAFREQGVEISVHAPYYINFANPDGESAQKSYGYVLDSGKMLRLMGGKRCVFHPAAQGKMEREEAVSLTEERLKILRDYIYLNNLEDLYFCPETMGKIAQIGTLEEVVRFCKIDKVYLPAVDFGHINAREQGSLKTVSDYKERLEYMIAELGYERVKHFHVHFSKIQYSAKGEVRHLTFADTEYGPEFAPLAAALKELKLEPYIVSESAGTQAEDALEMKRVYGAL</sequence>
<dbReference type="InterPro" id="IPR013022">
    <property type="entry name" value="Xyl_isomerase-like_TIM-brl"/>
</dbReference>
<dbReference type="Pfam" id="PF01261">
    <property type="entry name" value="AP_endonuc_2"/>
    <property type="match status" value="1"/>
</dbReference>
<dbReference type="GO" id="GO:0008081">
    <property type="term" value="F:phosphoric diester hydrolase activity"/>
    <property type="evidence" value="ECO:0007669"/>
    <property type="project" value="TreeGrafter"/>
</dbReference>
<dbReference type="Gene3D" id="3.20.20.150">
    <property type="entry name" value="Divalent-metal-dependent TIM barrel enzymes"/>
    <property type="match status" value="1"/>
</dbReference>
<proteinExistence type="predicted"/>
<dbReference type="GO" id="GO:0006284">
    <property type="term" value="P:base-excision repair"/>
    <property type="evidence" value="ECO:0007669"/>
    <property type="project" value="TreeGrafter"/>
</dbReference>
<organism evidence="2 3">
    <name type="scientific">Candidatus Borkfalkia avistercoris</name>
    <dbReference type="NCBI Taxonomy" id="2838504"/>
    <lineage>
        <taxon>Bacteria</taxon>
        <taxon>Bacillati</taxon>
        <taxon>Bacillota</taxon>
        <taxon>Clostridia</taxon>
        <taxon>Christensenellales</taxon>
        <taxon>Christensenellaceae</taxon>
        <taxon>Candidatus Borkfalkia</taxon>
    </lineage>
</organism>
<reference evidence="2" key="1">
    <citation type="journal article" date="2021" name="PeerJ">
        <title>Extensive microbial diversity within the chicken gut microbiome revealed by metagenomics and culture.</title>
        <authorList>
            <person name="Gilroy R."/>
            <person name="Ravi A."/>
            <person name="Getino M."/>
            <person name="Pursley I."/>
            <person name="Horton D.L."/>
            <person name="Alikhan N.F."/>
            <person name="Baker D."/>
            <person name="Gharbi K."/>
            <person name="Hall N."/>
            <person name="Watson M."/>
            <person name="Adriaenssens E.M."/>
            <person name="Foster-Nyarko E."/>
            <person name="Jarju S."/>
            <person name="Secka A."/>
            <person name="Antonio M."/>
            <person name="Oren A."/>
            <person name="Chaudhuri R.R."/>
            <person name="La Ragione R."/>
            <person name="Hildebrand F."/>
            <person name="Pallen M.J."/>
        </authorList>
    </citation>
    <scope>NUCLEOTIDE SEQUENCE</scope>
    <source>
        <strain evidence="2">CHK187-5294</strain>
    </source>
</reference>
<dbReference type="InterPro" id="IPR036237">
    <property type="entry name" value="Xyl_isomerase-like_sf"/>
</dbReference>
<dbReference type="PANTHER" id="PTHR21445">
    <property type="entry name" value="ENDONUCLEASE IV ENDODEOXYRIBONUCLEASE IV"/>
    <property type="match status" value="1"/>
</dbReference>
<feature type="domain" description="Xylose isomerase-like TIM barrel" evidence="1">
    <location>
        <begin position="26"/>
        <end position="272"/>
    </location>
</feature>
<comment type="caution">
    <text evidence="2">The sequence shown here is derived from an EMBL/GenBank/DDBJ whole genome shotgun (WGS) entry which is preliminary data.</text>
</comment>
<dbReference type="AlphaFoldDB" id="A0A9D2D0E1"/>
<dbReference type="SUPFAM" id="SSF51658">
    <property type="entry name" value="Xylose isomerase-like"/>
    <property type="match status" value="1"/>
</dbReference>
<reference evidence="2" key="2">
    <citation type="submission" date="2021-04" db="EMBL/GenBank/DDBJ databases">
        <authorList>
            <person name="Gilroy R."/>
        </authorList>
    </citation>
    <scope>NUCLEOTIDE SEQUENCE</scope>
    <source>
        <strain evidence="2">CHK187-5294</strain>
    </source>
</reference>
<evidence type="ECO:0000313" key="2">
    <source>
        <dbReference type="EMBL" id="HIZ04207.1"/>
    </source>
</evidence>
<dbReference type="GO" id="GO:0008270">
    <property type="term" value="F:zinc ion binding"/>
    <property type="evidence" value="ECO:0007669"/>
    <property type="project" value="InterPro"/>
</dbReference>
<dbReference type="Proteomes" id="UP000824132">
    <property type="component" value="Unassembled WGS sequence"/>
</dbReference>